<dbReference type="Gene3D" id="3.40.640.10">
    <property type="entry name" value="Type I PLP-dependent aspartate aminotransferase-like (Major domain)"/>
    <property type="match status" value="1"/>
</dbReference>
<comment type="caution">
    <text evidence="5">The sequence shown here is derived from an EMBL/GenBank/DDBJ whole genome shotgun (WGS) entry which is preliminary data.</text>
</comment>
<evidence type="ECO:0000313" key="6">
    <source>
        <dbReference type="Proteomes" id="UP000030106"/>
    </source>
</evidence>
<comment type="cofactor">
    <cofactor evidence="1">
        <name>pyridoxal 5'-phosphate</name>
        <dbReference type="ChEBI" id="CHEBI:597326"/>
    </cofactor>
</comment>
<sequence length="505" mass="54383">MATFRTRSPLGYSIMTGGLRWAHQRAVGSGVLSVNLVAHRNVSTAAAATPMNHQSAPGAKSAVLHRNIKAPPMQVVDAKGTRIRFSCGHEIEDTTGGASVACLGHGNKRVRQAMIDQMDKFSYSNSMFFGHEVGEDLATELINGTGGAMAKAYILSSGSEAMDAAMKMARQYYTELSPKELKRTQFIAREGSYHGTTLGSLSMSGHVARRKLFLDMLLPNVHRVSACYAYRGMKPGQTTEEYVEQLANELDKKFQQVGPDTVCAFVAEPVVGATLGCVPAVPGYFKAMRRVCDKYGALLILDEVMSGMGRCGSLHVWQQEGVVPDIQTMAKGLGGGYAPVAGMMINHRVANTLAAGTGAFIHGHTYQGHPVACAAALEVQRIVREDKLVENVKKTGKLLGQLLHQKLDHHPNVGNVRGKGLFWGIEFVRDKKNKTPFPAEAGIANAVHTTGLMDAGIMLYPGTGTMNGVSGDHVLVSPVYTSTEEDIGRIVDKIKETVDRTLSKV</sequence>
<protein>
    <submittedName>
        <fullName evidence="5">Putative aminotransferase</fullName>
    </submittedName>
</protein>
<keyword evidence="5" id="KW-0808">Transferase</keyword>
<evidence type="ECO:0000256" key="2">
    <source>
        <dbReference type="ARBA" id="ARBA00008954"/>
    </source>
</evidence>
<evidence type="ECO:0000313" key="5">
    <source>
        <dbReference type="EMBL" id="KGQ07379.1"/>
    </source>
</evidence>
<dbReference type="eggNOG" id="KOG1404">
    <property type="taxonomic scope" value="Eukaryota"/>
</dbReference>
<evidence type="ECO:0000256" key="4">
    <source>
        <dbReference type="RuleBase" id="RU003560"/>
    </source>
</evidence>
<dbReference type="PANTHER" id="PTHR43094:SF1">
    <property type="entry name" value="AMINOTRANSFERASE CLASS-III"/>
    <property type="match status" value="1"/>
</dbReference>
<dbReference type="FunFam" id="3.40.640.10:FF:000004">
    <property type="entry name" value="Acetylornithine aminotransferase"/>
    <property type="match status" value="1"/>
</dbReference>
<dbReference type="InterPro" id="IPR015421">
    <property type="entry name" value="PyrdxlP-dep_Trfase_major"/>
</dbReference>
<dbReference type="OrthoDB" id="5419315at2759"/>
<dbReference type="InterPro" id="IPR015422">
    <property type="entry name" value="PyrdxlP-dep_Trfase_small"/>
</dbReference>
<reference evidence="5 6" key="1">
    <citation type="submission" date="2012-10" db="EMBL/GenBank/DDBJ databases">
        <title>Genome sequencing and analysis of entomopathogenic fungi Beauveria bassiana D1-5.</title>
        <authorList>
            <person name="Li Q."/>
            <person name="Wang L."/>
            <person name="Zhang Z."/>
            <person name="Wang Q."/>
            <person name="Ren J."/>
            <person name="Wang M."/>
            <person name="Xu W."/>
            <person name="Wang J."/>
            <person name="Lu Y."/>
            <person name="Du Q."/>
            <person name="Sun Z."/>
        </authorList>
    </citation>
    <scope>NUCLEOTIDE SEQUENCE [LARGE SCALE GENOMIC DNA]</scope>
    <source>
        <strain evidence="5 6">D1-5</strain>
    </source>
</reference>
<keyword evidence="5" id="KW-0032">Aminotransferase</keyword>
<dbReference type="GO" id="GO:0005829">
    <property type="term" value="C:cytosol"/>
    <property type="evidence" value="ECO:0007669"/>
    <property type="project" value="TreeGrafter"/>
</dbReference>
<dbReference type="STRING" id="1245745.A0A0A2W328"/>
<dbReference type="GO" id="GO:0008483">
    <property type="term" value="F:transaminase activity"/>
    <property type="evidence" value="ECO:0007669"/>
    <property type="project" value="UniProtKB-KW"/>
</dbReference>
<organism evidence="5 6">
    <name type="scientific">Beauveria bassiana D1-5</name>
    <dbReference type="NCBI Taxonomy" id="1245745"/>
    <lineage>
        <taxon>Eukaryota</taxon>
        <taxon>Fungi</taxon>
        <taxon>Dikarya</taxon>
        <taxon>Ascomycota</taxon>
        <taxon>Pezizomycotina</taxon>
        <taxon>Sordariomycetes</taxon>
        <taxon>Hypocreomycetidae</taxon>
        <taxon>Hypocreales</taxon>
        <taxon>Cordycipitaceae</taxon>
        <taxon>Beauveria</taxon>
    </lineage>
</organism>
<evidence type="ECO:0000256" key="3">
    <source>
        <dbReference type="ARBA" id="ARBA00022898"/>
    </source>
</evidence>
<dbReference type="AlphaFoldDB" id="A0A0A2W328"/>
<proteinExistence type="inferred from homology"/>
<dbReference type="CDD" id="cd00610">
    <property type="entry name" value="OAT_like"/>
    <property type="match status" value="1"/>
</dbReference>
<dbReference type="PANTHER" id="PTHR43094">
    <property type="entry name" value="AMINOTRANSFERASE"/>
    <property type="match status" value="1"/>
</dbReference>
<evidence type="ECO:0000256" key="1">
    <source>
        <dbReference type="ARBA" id="ARBA00001933"/>
    </source>
</evidence>
<dbReference type="EMBL" id="ANFO01000695">
    <property type="protein sequence ID" value="KGQ07379.1"/>
    <property type="molecule type" value="Genomic_DNA"/>
</dbReference>
<name>A0A0A2W328_BEABA</name>
<gene>
    <name evidence="5" type="ORF">BBAD15_g7296</name>
</gene>
<dbReference type="Proteomes" id="UP000030106">
    <property type="component" value="Unassembled WGS sequence"/>
</dbReference>
<dbReference type="SUPFAM" id="SSF53383">
    <property type="entry name" value="PLP-dependent transferases"/>
    <property type="match status" value="1"/>
</dbReference>
<dbReference type="NCBIfam" id="NF005685">
    <property type="entry name" value="PRK07483.1"/>
    <property type="match status" value="1"/>
</dbReference>
<dbReference type="InterPro" id="IPR015424">
    <property type="entry name" value="PyrdxlP-dep_Trfase"/>
</dbReference>
<dbReference type="HOGENOM" id="CLU_016922_4_0_1"/>
<dbReference type="GO" id="GO:0030170">
    <property type="term" value="F:pyridoxal phosphate binding"/>
    <property type="evidence" value="ECO:0007669"/>
    <property type="project" value="InterPro"/>
</dbReference>
<keyword evidence="3 4" id="KW-0663">Pyridoxal phosphate</keyword>
<dbReference type="InterPro" id="IPR005814">
    <property type="entry name" value="Aminotrans_3"/>
</dbReference>
<dbReference type="Pfam" id="PF00202">
    <property type="entry name" value="Aminotran_3"/>
    <property type="match status" value="1"/>
</dbReference>
<comment type="similarity">
    <text evidence="2 4">Belongs to the class-III pyridoxal-phosphate-dependent aminotransferase family.</text>
</comment>
<dbReference type="Gene3D" id="3.90.1150.10">
    <property type="entry name" value="Aspartate Aminotransferase, domain 1"/>
    <property type="match status" value="1"/>
</dbReference>
<accession>A0A0A2W328</accession>